<evidence type="ECO:0008006" key="3">
    <source>
        <dbReference type="Google" id="ProtNLM"/>
    </source>
</evidence>
<comment type="caution">
    <text evidence="1">The sequence shown here is derived from an EMBL/GenBank/DDBJ whole genome shotgun (WGS) entry which is preliminary data.</text>
</comment>
<reference evidence="1 2" key="1">
    <citation type="submission" date="2018-06" db="EMBL/GenBank/DDBJ databases">
        <title>Genomic Encyclopedia of Type Strains, Phase IV (KMG-IV): sequencing the most valuable type-strain genomes for metagenomic binning, comparative biology and taxonomic classification.</title>
        <authorList>
            <person name="Goeker M."/>
        </authorList>
    </citation>
    <scope>NUCLEOTIDE SEQUENCE [LARGE SCALE GENOMIC DNA]</scope>
    <source>
        <strain evidence="1 2">DSM 45521</strain>
    </source>
</reference>
<evidence type="ECO:0000313" key="2">
    <source>
        <dbReference type="Proteomes" id="UP000247591"/>
    </source>
</evidence>
<name>A0A318S0Y3_WILLI</name>
<accession>A0A318S0Y3</accession>
<evidence type="ECO:0000313" key="1">
    <source>
        <dbReference type="EMBL" id="PYE20137.1"/>
    </source>
</evidence>
<sequence>MEGLVEDSDGLVWRKVLLSVGFVDADIARSVRAGRLLKVWPGVYVDTTVKRTPDELRRLRVVAAARSCSQPFVIGYQSAGLIHSIPLLKPDHTKVHLISGRIGGGRLESKRHIHGFVLSEGETCDVGGMAVTSVARTAVDVARSGTFDQALTAFDSALRMGCNLPEMNDVLESMRGKHGLQTAQRALVAADRLSETVGESWSRAQMLACSDIPVPVLQCRFFDEGGRFVARPDFEWEGRLAGEFDGLVKYGGGSMTPGLTPSDVVIAEKIREDRLRQMGVEVVRWVWADLQAGRLPSILRRALARAGLI</sequence>
<dbReference type="RefSeq" id="WP_110468136.1">
    <property type="nucleotide sequence ID" value="NZ_QJSP01000002.1"/>
</dbReference>
<organism evidence="1 2">
    <name type="scientific">Williamsia limnetica</name>
    <dbReference type="NCBI Taxonomy" id="882452"/>
    <lineage>
        <taxon>Bacteria</taxon>
        <taxon>Bacillati</taxon>
        <taxon>Actinomycetota</taxon>
        <taxon>Actinomycetes</taxon>
        <taxon>Mycobacteriales</taxon>
        <taxon>Nocardiaceae</taxon>
        <taxon>Williamsia</taxon>
    </lineage>
</organism>
<dbReference type="EMBL" id="QJSP01000002">
    <property type="protein sequence ID" value="PYE20137.1"/>
    <property type="molecule type" value="Genomic_DNA"/>
</dbReference>
<keyword evidence="2" id="KW-1185">Reference proteome</keyword>
<dbReference type="AlphaFoldDB" id="A0A318S0Y3"/>
<proteinExistence type="predicted"/>
<dbReference type="OrthoDB" id="5517693at2"/>
<protein>
    <recommendedName>
        <fullName evidence="3">Transcriptional regulator, AbiEi antitoxin, Type IV TA system</fullName>
    </recommendedName>
</protein>
<gene>
    <name evidence="1" type="ORF">DFR67_102275</name>
</gene>
<dbReference type="Proteomes" id="UP000247591">
    <property type="component" value="Unassembled WGS sequence"/>
</dbReference>